<evidence type="ECO:0000256" key="1">
    <source>
        <dbReference type="SAM" id="MobiDB-lite"/>
    </source>
</evidence>
<dbReference type="RefSeq" id="XP_025599778.1">
    <property type="nucleotide sequence ID" value="XM_025739610.1"/>
</dbReference>
<feature type="compositionally biased region" description="Low complexity" evidence="1">
    <location>
        <begin position="747"/>
        <end position="790"/>
    </location>
</feature>
<feature type="region of interest" description="Disordered" evidence="1">
    <location>
        <begin position="523"/>
        <end position="562"/>
    </location>
</feature>
<sequence length="803" mass="83966">MDNMCDEDAPQWPLDSSVDGTPVDGNEAGLKPPESFDEHALAVRSTQPGRQHAMPQAEASASGSQLDQHHSSVQPVARAAPTTSLPAPSLSKLSDDATRAAVLAATSFLPNGAFGSDAATDSSSVIAPPLHSTPLRPVAVPSDDANTRRSAAGSPKVQSETSTAALGPATVSSAKKRKGADDIDWPPAADLLVLKAFYNEPSLCFQFMPRSKDAAQAVDATGGSTGSHESHRDAARRLIPQILPEYQDYKELVMPEKSLHARVGKYWLSGNALSRCLFARYLKLAEKMSSRELTIEEIELLSVTDARRMTFLEERRAATRAESWFELFHEMYINRYSSDAVQRYGVKAARTSTPAVASRQATPLAGPSGSSATTQTPAFPAQRKRQRKATPAPSAPIANTSAATPAVPASATATASAHALPASARSTASAGSSAGPFSGLQFPSMAPPPLRVTTSERPLAQAAALLSQRAALDTQVAALLLQADREHAQTERQHAQQLRSLQQQLTEARLQQPYDLQGRLQRLEAQQSSQVSPSFSTLPSFASFSRRDSDGAEDQTSPESIRWHGVGATLQGGSLNGHEGLQRRSATFDEDAGVSLDGSPSVSEQAAPEPATAAAASADQRIEQSTASSSAAVASSNADAAAVMSREASAAISELSSVGDASDVHTEQPVLSNAQSKEAGDTALAAALPAVITGSPAPLSQTTQNTIANAARTSVGKASAKRSRVSNQRNLIISSDEDSDTPLRKTSVGVSGSSGAAPAASSHAPSGAGVSSSRAASLKSQSKDSAQSASEQRRRKKRPRDLD</sequence>
<feature type="region of interest" description="Disordered" evidence="1">
    <location>
        <begin position="118"/>
        <end position="180"/>
    </location>
</feature>
<feature type="compositionally biased region" description="Low complexity" evidence="1">
    <location>
        <begin position="603"/>
        <end position="618"/>
    </location>
</feature>
<dbReference type="GeneID" id="37267156"/>
<reference evidence="2 3" key="1">
    <citation type="journal article" date="2018" name="Mol. Biol. Evol.">
        <title>Broad Genomic Sampling Reveals a Smut Pathogenic Ancestry of the Fungal Clade Ustilaginomycotina.</title>
        <authorList>
            <person name="Kijpornyongpan T."/>
            <person name="Mondo S.J."/>
            <person name="Barry K."/>
            <person name="Sandor L."/>
            <person name="Lee J."/>
            <person name="Lipzen A."/>
            <person name="Pangilinan J."/>
            <person name="LaButti K."/>
            <person name="Hainaut M."/>
            <person name="Henrissat B."/>
            <person name="Grigoriev I.V."/>
            <person name="Spatafora J.W."/>
            <person name="Aime M.C."/>
        </authorList>
    </citation>
    <scope>NUCLEOTIDE SEQUENCE [LARGE SCALE GENOMIC DNA]</scope>
    <source>
        <strain evidence="2 3">MCA 4186</strain>
    </source>
</reference>
<evidence type="ECO:0000313" key="3">
    <source>
        <dbReference type="Proteomes" id="UP000245946"/>
    </source>
</evidence>
<feature type="compositionally biased region" description="Polar residues" evidence="1">
    <location>
        <begin position="524"/>
        <end position="543"/>
    </location>
</feature>
<feature type="region of interest" description="Disordered" evidence="1">
    <location>
        <begin position="1"/>
        <end position="91"/>
    </location>
</feature>
<feature type="region of interest" description="Disordered" evidence="1">
    <location>
        <begin position="427"/>
        <end position="452"/>
    </location>
</feature>
<organism evidence="2 3">
    <name type="scientific">Tilletiopsis washingtonensis</name>
    <dbReference type="NCBI Taxonomy" id="58919"/>
    <lineage>
        <taxon>Eukaryota</taxon>
        <taxon>Fungi</taxon>
        <taxon>Dikarya</taxon>
        <taxon>Basidiomycota</taxon>
        <taxon>Ustilaginomycotina</taxon>
        <taxon>Exobasidiomycetes</taxon>
        <taxon>Entylomatales</taxon>
        <taxon>Entylomatales incertae sedis</taxon>
        <taxon>Tilletiopsis</taxon>
    </lineage>
</organism>
<feature type="compositionally biased region" description="Basic residues" evidence="1">
    <location>
        <begin position="793"/>
        <end position="803"/>
    </location>
</feature>
<dbReference type="EMBL" id="KZ819288">
    <property type="protein sequence ID" value="PWN99499.1"/>
    <property type="molecule type" value="Genomic_DNA"/>
</dbReference>
<feature type="compositionally biased region" description="Low complexity" evidence="1">
    <location>
        <begin position="427"/>
        <end position="439"/>
    </location>
</feature>
<feature type="region of interest" description="Disordered" evidence="1">
    <location>
        <begin position="351"/>
        <end position="405"/>
    </location>
</feature>
<gene>
    <name evidence="2" type="ORF">FA09DRAFT_233202</name>
</gene>
<feature type="compositionally biased region" description="Polar residues" evidence="1">
    <location>
        <begin position="368"/>
        <end position="377"/>
    </location>
</feature>
<keyword evidence="3" id="KW-1185">Reference proteome</keyword>
<feature type="compositionally biased region" description="Polar residues" evidence="1">
    <location>
        <begin position="59"/>
        <end position="74"/>
    </location>
</feature>
<dbReference type="Proteomes" id="UP000245946">
    <property type="component" value="Unassembled WGS sequence"/>
</dbReference>
<accession>A0A316ZD97</accession>
<evidence type="ECO:0000313" key="2">
    <source>
        <dbReference type="EMBL" id="PWN99499.1"/>
    </source>
</evidence>
<feature type="region of interest" description="Disordered" evidence="1">
    <location>
        <begin position="591"/>
        <end position="633"/>
    </location>
</feature>
<feature type="compositionally biased region" description="Polar residues" evidence="1">
    <location>
        <begin position="351"/>
        <end position="361"/>
    </location>
</feature>
<proteinExistence type="predicted"/>
<protein>
    <submittedName>
        <fullName evidence="2">Uncharacterized protein</fullName>
    </submittedName>
</protein>
<name>A0A316ZD97_9BASI</name>
<feature type="region of interest" description="Disordered" evidence="1">
    <location>
        <begin position="712"/>
        <end position="803"/>
    </location>
</feature>
<dbReference type="AlphaFoldDB" id="A0A316ZD97"/>